<dbReference type="Proteomes" id="UP001375240">
    <property type="component" value="Unassembled WGS sequence"/>
</dbReference>
<sequence>MSAAVENNLPSPVGKTPLDSAPSRSLLHYQRVDKKCLSLQVLPYTRPYVIPVSKIETSDGLAEALSTLPEIRAIVRTPDGVRQKFETGTWRLIDEADLLIRLHDWGDLVGPGAQIIVDTNGITTREAEKYASENDEETPSKQKPKTNDISSSKWSADNWKPAGPADQIEDRPPAPASAQDTIPDDSLPETSSHQGDPEWMSWGEAAVAESTSTGWDTGGHVAPADDSWADQESRSPSVSNFRRGGYRSNAKWHAAQASGNHWDKNRFPQKVHLTFYGSFQLPRRYPPTPPGPYTRFSIEVDTSIWQVARKIFARPPFDTMKPPVDDISELDFVFLELRFVTDHGKPSLESGRKRRIKGKVTLAELGLTVDGGEEGMGRYYFMIDNSFAQPPNSAPA</sequence>
<name>A0AAV9UX92_9PEZI</name>
<reference evidence="2 3" key="1">
    <citation type="submission" date="2019-10" db="EMBL/GenBank/DDBJ databases">
        <authorList>
            <person name="Palmer J.M."/>
        </authorList>
    </citation>
    <scope>NUCLEOTIDE SEQUENCE [LARGE SCALE GENOMIC DNA]</scope>
    <source>
        <strain evidence="2 3">TWF696</strain>
    </source>
</reference>
<comment type="caution">
    <text evidence="2">The sequence shown here is derived from an EMBL/GenBank/DDBJ whole genome shotgun (WGS) entry which is preliminary data.</text>
</comment>
<evidence type="ECO:0000313" key="2">
    <source>
        <dbReference type="EMBL" id="KAK6349383.1"/>
    </source>
</evidence>
<feature type="region of interest" description="Disordered" evidence="1">
    <location>
        <begin position="129"/>
        <end position="242"/>
    </location>
</feature>
<keyword evidence="3" id="KW-1185">Reference proteome</keyword>
<dbReference type="EMBL" id="JAVHNQ010000004">
    <property type="protein sequence ID" value="KAK6349383.1"/>
    <property type="molecule type" value="Genomic_DNA"/>
</dbReference>
<proteinExistence type="predicted"/>
<evidence type="ECO:0000256" key="1">
    <source>
        <dbReference type="SAM" id="MobiDB-lite"/>
    </source>
</evidence>
<organism evidence="2 3">
    <name type="scientific">Orbilia brochopaga</name>
    <dbReference type="NCBI Taxonomy" id="3140254"/>
    <lineage>
        <taxon>Eukaryota</taxon>
        <taxon>Fungi</taxon>
        <taxon>Dikarya</taxon>
        <taxon>Ascomycota</taxon>
        <taxon>Pezizomycotina</taxon>
        <taxon>Orbiliomycetes</taxon>
        <taxon>Orbiliales</taxon>
        <taxon>Orbiliaceae</taxon>
        <taxon>Orbilia</taxon>
    </lineage>
</organism>
<gene>
    <name evidence="2" type="ORF">TWF696_005671</name>
</gene>
<evidence type="ECO:0000313" key="3">
    <source>
        <dbReference type="Proteomes" id="UP001375240"/>
    </source>
</evidence>
<accession>A0AAV9UX92</accession>
<protein>
    <submittedName>
        <fullName evidence="2">Uncharacterized protein</fullName>
    </submittedName>
</protein>
<dbReference type="AlphaFoldDB" id="A0AAV9UX92"/>